<evidence type="ECO:0000313" key="2">
    <source>
        <dbReference type="EMBL" id="XDQ76537.1"/>
    </source>
</evidence>
<evidence type="ECO:0008006" key="3">
    <source>
        <dbReference type="Google" id="ProtNLM"/>
    </source>
</evidence>
<feature type="signal peptide" evidence="1">
    <location>
        <begin position="1"/>
        <end position="24"/>
    </location>
</feature>
<accession>A0AB39TCF0</accession>
<feature type="chain" id="PRO_5044218631" description="Secreted protein" evidence="1">
    <location>
        <begin position="25"/>
        <end position="183"/>
    </location>
</feature>
<protein>
    <recommendedName>
        <fullName evidence="3">Secreted protein</fullName>
    </recommendedName>
</protein>
<dbReference type="EMBL" id="CP163444">
    <property type="protein sequence ID" value="XDQ76537.1"/>
    <property type="molecule type" value="Genomic_DNA"/>
</dbReference>
<dbReference type="AlphaFoldDB" id="A0AB39TCF0"/>
<evidence type="ECO:0000256" key="1">
    <source>
        <dbReference type="SAM" id="SignalP"/>
    </source>
</evidence>
<gene>
    <name evidence="2" type="ORF">AB5J54_41225</name>
</gene>
<dbReference type="RefSeq" id="WP_369149161.1">
    <property type="nucleotide sequence ID" value="NZ_CP163444.1"/>
</dbReference>
<sequence>MDPAVTAALIAAPFAVVAAGAAFAAGRMQARGAHHGPVDAVRRQHQREAYAALLVALQAFEASTSLEPCEEQARREFEAAGLLPGVEQLRMRMLELVAEGAIDPVRSAAAVVELEGPAEVAAAASNATEQASTVRSLAGAARRFSIAESEAIAHNVFDAQRELRDDIRRFISTARTELGQRPK</sequence>
<name>A0AB39TCF0_9ACTN</name>
<organism evidence="2">
    <name type="scientific">Streptomyces sp. R44</name>
    <dbReference type="NCBI Taxonomy" id="3238633"/>
    <lineage>
        <taxon>Bacteria</taxon>
        <taxon>Bacillati</taxon>
        <taxon>Actinomycetota</taxon>
        <taxon>Actinomycetes</taxon>
        <taxon>Kitasatosporales</taxon>
        <taxon>Streptomycetaceae</taxon>
        <taxon>Streptomyces</taxon>
    </lineage>
</organism>
<keyword evidence="1" id="KW-0732">Signal</keyword>
<proteinExistence type="predicted"/>
<reference evidence="2" key="1">
    <citation type="submission" date="2024-07" db="EMBL/GenBank/DDBJ databases">
        <authorList>
            <person name="Yu S.T."/>
        </authorList>
    </citation>
    <scope>NUCLEOTIDE SEQUENCE</scope>
    <source>
        <strain evidence="2">R44</strain>
    </source>
</reference>